<organism evidence="6 7">
    <name type="scientific">Methylococcus geothermalis</name>
    <dbReference type="NCBI Taxonomy" id="2681310"/>
    <lineage>
        <taxon>Bacteria</taxon>
        <taxon>Pseudomonadati</taxon>
        <taxon>Pseudomonadota</taxon>
        <taxon>Gammaproteobacteria</taxon>
        <taxon>Methylococcales</taxon>
        <taxon>Methylococcaceae</taxon>
        <taxon>Methylococcus</taxon>
    </lineage>
</organism>
<feature type="transmembrane region" description="Helical" evidence="5">
    <location>
        <begin position="151"/>
        <end position="170"/>
    </location>
</feature>
<evidence type="ECO:0000256" key="3">
    <source>
        <dbReference type="ARBA" id="ARBA00022989"/>
    </source>
</evidence>
<proteinExistence type="inferred from homology"/>
<dbReference type="Proteomes" id="UP000503004">
    <property type="component" value="Chromosome"/>
</dbReference>
<comment type="function">
    <text evidence="5">Plays a role in cell envelope biogenesis, maintenance of cell envelope integrity and membrane homeostasis.</text>
</comment>
<comment type="subcellular location">
    <subcellularLocation>
        <location evidence="5">Cell inner membrane</location>
        <topology evidence="5">Multi-pass membrane protein</topology>
    </subcellularLocation>
</comment>
<evidence type="ECO:0000256" key="2">
    <source>
        <dbReference type="ARBA" id="ARBA00022692"/>
    </source>
</evidence>
<dbReference type="PANTHER" id="PTHR36917">
    <property type="entry name" value="INTRACELLULAR SEPTATION PROTEIN A-RELATED"/>
    <property type="match status" value="1"/>
</dbReference>
<comment type="similarity">
    <text evidence="5">Belongs to the YciB family.</text>
</comment>
<dbReference type="NCBIfam" id="NF001325">
    <property type="entry name" value="PRK00259.1-3"/>
    <property type="match status" value="1"/>
</dbReference>
<evidence type="ECO:0000256" key="1">
    <source>
        <dbReference type="ARBA" id="ARBA00022475"/>
    </source>
</evidence>
<keyword evidence="7" id="KW-1185">Reference proteome</keyword>
<evidence type="ECO:0000313" key="6">
    <source>
        <dbReference type="EMBL" id="QJD29828.1"/>
    </source>
</evidence>
<dbReference type="EMBL" id="CP046565">
    <property type="protein sequence ID" value="QJD29828.1"/>
    <property type="molecule type" value="Genomic_DNA"/>
</dbReference>
<feature type="transmembrane region" description="Helical" evidence="5">
    <location>
        <begin position="117"/>
        <end position="139"/>
    </location>
</feature>
<keyword evidence="5" id="KW-0997">Cell inner membrane</keyword>
<sequence length="180" mass="20722">MKLLFDFFPIILFFVAYKWQGIYLATAVAIVATLLQVGVAWYRTRKVEPMHWVTLVLIAVFGGATLVFQDELFIKWKPTVLNWAFGLGFLLSQFVGERTLIERIMGKQVDLPKEVWLRLNLAWVLFFMAVGAANLFVVYSFDTETWVNFKLFGMLGLTLVFVVAQSIFLARHMPEAKTEE</sequence>
<gene>
    <name evidence="5" type="primary">yciB</name>
    <name evidence="6" type="ORF">GNH96_07480</name>
</gene>
<dbReference type="HAMAP" id="MF_00189">
    <property type="entry name" value="YciB"/>
    <property type="match status" value="1"/>
</dbReference>
<feature type="transmembrane region" description="Helical" evidence="5">
    <location>
        <begin position="80"/>
        <end position="96"/>
    </location>
</feature>
<dbReference type="Pfam" id="PF04279">
    <property type="entry name" value="IspA"/>
    <property type="match status" value="1"/>
</dbReference>
<dbReference type="InterPro" id="IPR006008">
    <property type="entry name" value="YciB"/>
</dbReference>
<evidence type="ECO:0000313" key="7">
    <source>
        <dbReference type="Proteomes" id="UP000503004"/>
    </source>
</evidence>
<keyword evidence="1 5" id="KW-1003">Cell membrane</keyword>
<dbReference type="PANTHER" id="PTHR36917:SF1">
    <property type="entry name" value="INNER MEMBRANE-SPANNING PROTEIN YCIB"/>
    <property type="match status" value="1"/>
</dbReference>
<keyword evidence="2 5" id="KW-0812">Transmembrane</keyword>
<dbReference type="KEGG" id="metu:GNH96_07480"/>
<protein>
    <recommendedName>
        <fullName evidence="5">Inner membrane-spanning protein YciB</fullName>
    </recommendedName>
</protein>
<keyword evidence="3 5" id="KW-1133">Transmembrane helix</keyword>
<reference evidence="7" key="1">
    <citation type="submission" date="2019-12" db="EMBL/GenBank/DDBJ databases">
        <authorList>
            <person name="Awala S.I."/>
            <person name="Rhee S.K."/>
        </authorList>
    </citation>
    <scope>NUCLEOTIDE SEQUENCE [LARGE SCALE GENOMIC DNA]</scope>
    <source>
        <strain evidence="7">IM1</strain>
    </source>
</reference>
<accession>A0A858Q7K0</accession>
<dbReference type="NCBIfam" id="TIGR00997">
    <property type="entry name" value="ispZ"/>
    <property type="match status" value="1"/>
</dbReference>
<keyword evidence="4 5" id="KW-0472">Membrane</keyword>
<evidence type="ECO:0000256" key="5">
    <source>
        <dbReference type="HAMAP-Rule" id="MF_00189"/>
    </source>
</evidence>
<dbReference type="GO" id="GO:0005886">
    <property type="term" value="C:plasma membrane"/>
    <property type="evidence" value="ECO:0007669"/>
    <property type="project" value="UniProtKB-SubCell"/>
</dbReference>
<feature type="transmembrane region" description="Helical" evidence="5">
    <location>
        <begin position="49"/>
        <end position="68"/>
    </location>
</feature>
<dbReference type="AlphaFoldDB" id="A0A858Q7K0"/>
<evidence type="ECO:0000256" key="4">
    <source>
        <dbReference type="ARBA" id="ARBA00023136"/>
    </source>
</evidence>
<name>A0A858Q7K0_9GAMM</name>
<feature type="transmembrane region" description="Helical" evidence="5">
    <location>
        <begin position="20"/>
        <end position="42"/>
    </location>
</feature>
<dbReference type="RefSeq" id="WP_169603110.1">
    <property type="nucleotide sequence ID" value="NZ_CP046565.1"/>
</dbReference>